<accession>A0A915ZQL7</accession>
<proteinExistence type="predicted"/>
<gene>
    <name evidence="1" type="ORF">CHRIB12_LOCUS20049</name>
</gene>
<evidence type="ECO:0000313" key="2">
    <source>
        <dbReference type="Proteomes" id="UP000684084"/>
    </source>
</evidence>
<comment type="caution">
    <text evidence="1">The sequence shown here is derived from an EMBL/GenBank/DDBJ whole genome shotgun (WGS) entry which is preliminary data.</text>
</comment>
<dbReference type="VEuPathDB" id="FungiDB:RhiirFUN_024232"/>
<protein>
    <submittedName>
        <fullName evidence="1">Uncharacterized protein</fullName>
    </submittedName>
</protein>
<reference evidence="1" key="1">
    <citation type="submission" date="2020-05" db="EMBL/GenBank/DDBJ databases">
        <authorList>
            <person name="Rincon C."/>
            <person name="Sanders R I."/>
            <person name="Robbins C."/>
            <person name="Chaturvedi A."/>
        </authorList>
    </citation>
    <scope>NUCLEOTIDE SEQUENCE</scope>
    <source>
        <strain evidence="1">CHB12</strain>
    </source>
</reference>
<evidence type="ECO:0000313" key="1">
    <source>
        <dbReference type="EMBL" id="CAB5387218.1"/>
    </source>
</evidence>
<sequence>MVLSVFRISLDIGFWAFSQIFGYEISVLAILSGNGDNQEPVRLKLHIGDIVDIVDLNEESKVSGDELC</sequence>
<dbReference type="AlphaFoldDB" id="A0A915ZQL7"/>
<organism evidence="1 2">
    <name type="scientific">Rhizophagus irregularis</name>
    <dbReference type="NCBI Taxonomy" id="588596"/>
    <lineage>
        <taxon>Eukaryota</taxon>
        <taxon>Fungi</taxon>
        <taxon>Fungi incertae sedis</taxon>
        <taxon>Mucoromycota</taxon>
        <taxon>Glomeromycotina</taxon>
        <taxon>Glomeromycetes</taxon>
        <taxon>Glomerales</taxon>
        <taxon>Glomeraceae</taxon>
        <taxon>Rhizophagus</taxon>
    </lineage>
</organism>
<dbReference type="OrthoDB" id="2335369at2759"/>
<dbReference type="EMBL" id="CAGKOT010000057">
    <property type="protein sequence ID" value="CAB5387218.1"/>
    <property type="molecule type" value="Genomic_DNA"/>
</dbReference>
<name>A0A915ZQL7_9GLOM</name>
<dbReference type="Proteomes" id="UP000684084">
    <property type="component" value="Unassembled WGS sequence"/>
</dbReference>